<sequence>MLRNPDIDPDRKRQDRVKFEKERKETIDREQAEAQKIDEDRRQAIKDLLDNPLASALFEELEIQWGNEWRAFRHTNSQGDEFRYQQGRLDSIENIFGFLCDLVGRKVELKIVRESK</sequence>
<protein>
    <submittedName>
        <fullName evidence="2">Uncharacterized protein</fullName>
    </submittedName>
</protein>
<dbReference type="AlphaFoldDB" id="A0A0F8YIS7"/>
<organism evidence="2">
    <name type="scientific">marine sediment metagenome</name>
    <dbReference type="NCBI Taxonomy" id="412755"/>
    <lineage>
        <taxon>unclassified sequences</taxon>
        <taxon>metagenomes</taxon>
        <taxon>ecological metagenomes</taxon>
    </lineage>
</organism>
<proteinExistence type="predicted"/>
<name>A0A0F8YIS7_9ZZZZ</name>
<gene>
    <name evidence="2" type="ORF">LCGC14_3149850</name>
</gene>
<dbReference type="EMBL" id="LAZR01069305">
    <property type="protein sequence ID" value="KKK47966.1"/>
    <property type="molecule type" value="Genomic_DNA"/>
</dbReference>
<reference evidence="2" key="1">
    <citation type="journal article" date="2015" name="Nature">
        <title>Complex archaea that bridge the gap between prokaryotes and eukaryotes.</title>
        <authorList>
            <person name="Spang A."/>
            <person name="Saw J.H."/>
            <person name="Jorgensen S.L."/>
            <person name="Zaremba-Niedzwiedzka K."/>
            <person name="Martijn J."/>
            <person name="Lind A.E."/>
            <person name="van Eijk R."/>
            <person name="Schleper C."/>
            <person name="Guy L."/>
            <person name="Ettema T.J."/>
        </authorList>
    </citation>
    <scope>NUCLEOTIDE SEQUENCE</scope>
</reference>
<evidence type="ECO:0000313" key="2">
    <source>
        <dbReference type="EMBL" id="KKK47966.1"/>
    </source>
</evidence>
<comment type="caution">
    <text evidence="2">The sequence shown here is derived from an EMBL/GenBank/DDBJ whole genome shotgun (WGS) entry which is preliminary data.</text>
</comment>
<evidence type="ECO:0000256" key="1">
    <source>
        <dbReference type="SAM" id="MobiDB-lite"/>
    </source>
</evidence>
<accession>A0A0F8YIS7</accession>
<feature type="region of interest" description="Disordered" evidence="1">
    <location>
        <begin position="1"/>
        <end position="36"/>
    </location>
</feature>